<gene>
    <name evidence="5" type="ORF">GNLVRS02_ARAD1B07238g</name>
</gene>
<dbReference type="PROSITE" id="PS50102">
    <property type="entry name" value="RRM"/>
    <property type="match status" value="3"/>
</dbReference>
<dbReference type="SMART" id="SM00360">
    <property type="entry name" value="RRM"/>
    <property type="match status" value="3"/>
</dbReference>
<dbReference type="PhylomeDB" id="A0A060TBF9"/>
<dbReference type="InterPro" id="IPR012677">
    <property type="entry name" value="Nucleotide-bd_a/b_plait_sf"/>
</dbReference>
<feature type="domain" description="RRM" evidence="4">
    <location>
        <begin position="25"/>
        <end position="103"/>
    </location>
</feature>
<evidence type="ECO:0000256" key="1">
    <source>
        <dbReference type="ARBA" id="ARBA00022737"/>
    </source>
</evidence>
<proteinExistence type="predicted"/>
<dbReference type="Pfam" id="PF00076">
    <property type="entry name" value="RRM_1"/>
    <property type="match status" value="3"/>
</dbReference>
<sequence>MEEDYLFTFRPIKSKPIAYSNNTSASLYVGDLLPKVTEQILHNHFSQCGPVHSVRICRDSGSGKSLRYGYVNYKDAKDADRALKELNFSKILGIRCRVMREVADNGVQRSTGNIFVRNLDGSIDSKDLFDIFSEYGSVISCKVLFGDNGQSLRRGYVQFASDKEAQKAIELTNQKKVGKCILKVTKYMTRQQRQQLFNPNSELCLFVRGIPKECSDDKVEALFKVYGQLSTTYIPSRTGNCDKIGWGYINYCSPLDAAVARTFLNDTRNEELQLSVVKPWANMANENDGPNSGYDNLVCVRGLPVQLSRHIKVCAQAIQDLTGLAVKVQKVFFRNGRPLGQALIDAGDHANMVTHMINCLRPQRLQATILGESWSRMPSLGVPIPQMSMIPRPIPFRNMPGQPMPSGQQMVSMVPGRPIRSIGPGPIGPGHVGLPIPMPMPLWPYRSARVN</sequence>
<feature type="domain" description="RRM" evidence="4">
    <location>
        <begin position="203"/>
        <end position="279"/>
    </location>
</feature>
<evidence type="ECO:0000256" key="3">
    <source>
        <dbReference type="PROSITE-ProRule" id="PRU00176"/>
    </source>
</evidence>
<dbReference type="InterPro" id="IPR035979">
    <property type="entry name" value="RBD_domain_sf"/>
</dbReference>
<reference evidence="5" key="2">
    <citation type="submission" date="2014-06" db="EMBL/GenBank/DDBJ databases">
        <title>The complete genome of Blastobotrys (Arxula) adeninivorans LS3 - a yeast of biotechnological interest.</title>
        <authorList>
            <person name="Kunze G."/>
            <person name="Gaillardin C."/>
            <person name="Czernicka M."/>
            <person name="Durrens P."/>
            <person name="Martin T."/>
            <person name="Boer E."/>
            <person name="Gabaldon T."/>
            <person name="Cruz J."/>
            <person name="Talla E."/>
            <person name="Marck C."/>
            <person name="Goffeau A."/>
            <person name="Barbe V."/>
            <person name="Baret P."/>
            <person name="Baronian K."/>
            <person name="Beier S."/>
            <person name="Bleykasten C."/>
            <person name="Bode R."/>
            <person name="Casaregola S."/>
            <person name="Despons L."/>
            <person name="Fairhead C."/>
            <person name="Giersberg M."/>
            <person name="Gierski P."/>
            <person name="Hahnel U."/>
            <person name="Hartmann A."/>
            <person name="Jankowska D."/>
            <person name="Jubin C."/>
            <person name="Jung P."/>
            <person name="Lafontaine I."/>
            <person name="Leh-Louis V."/>
            <person name="Lemaire M."/>
            <person name="Marcet-Houben M."/>
            <person name="Mascher M."/>
            <person name="Morel G."/>
            <person name="Richard G.-F."/>
            <person name="Riechen J."/>
            <person name="Sacerdot C."/>
            <person name="Sarkar A."/>
            <person name="Savel G."/>
            <person name="Schacherer J."/>
            <person name="Sherman D."/>
            <person name="Straub M.-L."/>
            <person name="Stein N."/>
            <person name="Thierry A."/>
            <person name="Trautwein-Schult A."/>
            <person name="Westhof E."/>
            <person name="Worch S."/>
            <person name="Dujon B."/>
            <person name="Souciet J.-L."/>
            <person name="Wincker P."/>
            <person name="Scholz U."/>
            <person name="Neuveglise N."/>
        </authorList>
    </citation>
    <scope>NUCLEOTIDE SEQUENCE</scope>
    <source>
        <strain evidence="5">LS3</strain>
    </source>
</reference>
<evidence type="ECO:0000256" key="2">
    <source>
        <dbReference type="ARBA" id="ARBA00022884"/>
    </source>
</evidence>
<accession>A0A060TBF9</accession>
<protein>
    <submittedName>
        <fullName evidence="5">ARAD1B07238p</fullName>
    </submittedName>
</protein>
<keyword evidence="2 3" id="KW-0694">RNA-binding</keyword>
<dbReference type="GO" id="GO:0003723">
    <property type="term" value="F:RNA binding"/>
    <property type="evidence" value="ECO:0007669"/>
    <property type="project" value="UniProtKB-UniRule"/>
</dbReference>
<organism evidence="5">
    <name type="scientific">Blastobotrys adeninivorans</name>
    <name type="common">Yeast</name>
    <name type="synonym">Arxula adeninivorans</name>
    <dbReference type="NCBI Taxonomy" id="409370"/>
    <lineage>
        <taxon>Eukaryota</taxon>
        <taxon>Fungi</taxon>
        <taxon>Dikarya</taxon>
        <taxon>Ascomycota</taxon>
        <taxon>Saccharomycotina</taxon>
        <taxon>Dipodascomycetes</taxon>
        <taxon>Dipodascales</taxon>
        <taxon>Trichomonascaceae</taxon>
        <taxon>Blastobotrys</taxon>
    </lineage>
</organism>
<dbReference type="SUPFAM" id="SSF54928">
    <property type="entry name" value="RNA-binding domain, RBD"/>
    <property type="match status" value="2"/>
</dbReference>
<evidence type="ECO:0000313" key="5">
    <source>
        <dbReference type="EMBL" id="CDP36187.1"/>
    </source>
</evidence>
<dbReference type="PANTHER" id="PTHR24012">
    <property type="entry name" value="RNA BINDING PROTEIN"/>
    <property type="match status" value="1"/>
</dbReference>
<reference evidence="5" key="1">
    <citation type="submission" date="2014-02" db="EMBL/GenBank/DDBJ databases">
        <authorList>
            <person name="Genoscope - CEA"/>
        </authorList>
    </citation>
    <scope>NUCLEOTIDE SEQUENCE</scope>
    <source>
        <strain evidence="5">LS3</strain>
    </source>
</reference>
<feature type="domain" description="RRM" evidence="4">
    <location>
        <begin position="112"/>
        <end position="189"/>
    </location>
</feature>
<dbReference type="InterPro" id="IPR000504">
    <property type="entry name" value="RRM_dom"/>
</dbReference>
<dbReference type="CDD" id="cd00590">
    <property type="entry name" value="RRM_SF"/>
    <property type="match status" value="1"/>
</dbReference>
<name>A0A060TBF9_BLAAD</name>
<evidence type="ECO:0000259" key="4">
    <source>
        <dbReference type="PROSITE" id="PS50102"/>
    </source>
</evidence>
<dbReference type="AlphaFoldDB" id="A0A060TBF9"/>
<dbReference type="Gene3D" id="3.30.70.330">
    <property type="match status" value="3"/>
</dbReference>
<dbReference type="EMBL" id="HG937692">
    <property type="protein sequence ID" value="CDP36187.1"/>
    <property type="molecule type" value="Genomic_DNA"/>
</dbReference>
<keyword evidence="1" id="KW-0677">Repeat</keyword>